<evidence type="ECO:0000313" key="1">
    <source>
        <dbReference type="Proteomes" id="UP000095280"/>
    </source>
</evidence>
<name>A0A1I8F9X4_9PLAT</name>
<organism evidence="1 2">
    <name type="scientific">Macrostomum lignano</name>
    <dbReference type="NCBI Taxonomy" id="282301"/>
    <lineage>
        <taxon>Eukaryota</taxon>
        <taxon>Metazoa</taxon>
        <taxon>Spiralia</taxon>
        <taxon>Lophotrochozoa</taxon>
        <taxon>Platyhelminthes</taxon>
        <taxon>Rhabditophora</taxon>
        <taxon>Macrostomorpha</taxon>
        <taxon>Macrostomida</taxon>
        <taxon>Macrostomidae</taxon>
        <taxon>Macrostomum</taxon>
    </lineage>
</organism>
<proteinExistence type="predicted"/>
<dbReference type="AlphaFoldDB" id="A0A1I8F9X4"/>
<protein>
    <submittedName>
        <fullName evidence="2">C-type lectin domain-containing protein</fullName>
    </submittedName>
</protein>
<dbReference type="WBParaSite" id="maker-unitig_26243-snap-gene-0.2-mRNA-1">
    <property type="protein sequence ID" value="maker-unitig_26243-snap-gene-0.2-mRNA-1"/>
    <property type="gene ID" value="maker-unitig_26243-snap-gene-0.2"/>
</dbReference>
<sequence length="380" mass="41349">AAQLDQLSRSRWASGRYFPSPLVVLAAGALAIRPDVAQLLKPSQRTPSAQGALLNGDKWRPDLLSLNFTGHLAFWCSATSAGSGELRAVTHFYAGHSPKKSLMTTSPVYTEYSVSCANTDKSPCLVPLNSPFETQLAYFEATNCNTSCILQLDLIGHQVLMLAPVIDSSNYSESGLWSRGSETLLQMNFSRIHYVTAFTLVNLQAGGSFWVSYQLAAGEDFFPITYASETFVMPFSLTPAESDASLRRWISSRHCRCLGASCIVNAAAGTPVEKRVTWTAASQFCSEHTWGGVRGRLLDAKTAVERSFVAPPGSGSDPVTAPSLRVGAFYMGRPAPTGAALDTFTGEPWWTSPAACQLKFICQIDKYIGERQRLKLDDEF</sequence>
<reference evidence="2" key="1">
    <citation type="submission" date="2016-11" db="UniProtKB">
        <authorList>
            <consortium name="WormBaseParasite"/>
        </authorList>
    </citation>
    <scope>IDENTIFICATION</scope>
</reference>
<accession>A0A1I8F9X4</accession>
<dbReference type="Proteomes" id="UP000095280">
    <property type="component" value="Unplaced"/>
</dbReference>
<keyword evidence="1" id="KW-1185">Reference proteome</keyword>
<evidence type="ECO:0000313" key="2">
    <source>
        <dbReference type="WBParaSite" id="maker-unitig_26243-snap-gene-0.2-mRNA-1"/>
    </source>
</evidence>